<keyword evidence="3" id="KW-1185">Reference proteome</keyword>
<dbReference type="Gene3D" id="2.170.130.10">
    <property type="entry name" value="TonB-dependent receptor, plug domain"/>
    <property type="match status" value="1"/>
</dbReference>
<dbReference type="InterPro" id="IPR011990">
    <property type="entry name" value="TPR-like_helical_dom_sf"/>
</dbReference>
<evidence type="ECO:0000313" key="2">
    <source>
        <dbReference type="EMBL" id="PQB04082.1"/>
    </source>
</evidence>
<dbReference type="Proteomes" id="UP000239800">
    <property type="component" value="Unassembled WGS sequence"/>
</dbReference>
<accession>A0A2S7KN95</accession>
<evidence type="ECO:0000313" key="3">
    <source>
        <dbReference type="Proteomes" id="UP000239800"/>
    </source>
</evidence>
<dbReference type="InterPro" id="IPR012910">
    <property type="entry name" value="Plug_dom"/>
</dbReference>
<proteinExistence type="predicted"/>
<reference evidence="2 3" key="1">
    <citation type="submission" date="2016-11" db="EMBL/GenBank/DDBJ databases">
        <title>Trade-off between light-utilization and light-protection in marine flavobacteria.</title>
        <authorList>
            <person name="Kumagai Y."/>
        </authorList>
    </citation>
    <scope>NUCLEOTIDE SEQUENCE [LARGE SCALE GENOMIC DNA]</scope>
    <source>
        <strain evidence="2 3">NBRC 107741</strain>
    </source>
</reference>
<feature type="domain" description="TonB-dependent receptor plug" evidence="1">
    <location>
        <begin position="227"/>
        <end position="349"/>
    </location>
</feature>
<dbReference type="SUPFAM" id="SSF48452">
    <property type="entry name" value="TPR-like"/>
    <property type="match status" value="1"/>
</dbReference>
<evidence type="ECO:0000259" key="1">
    <source>
        <dbReference type="Pfam" id="PF07715"/>
    </source>
</evidence>
<protein>
    <recommendedName>
        <fullName evidence="1">TonB-dependent receptor plug domain-containing protein</fullName>
    </recommendedName>
</protein>
<dbReference type="EMBL" id="MQUB01000001">
    <property type="protein sequence ID" value="PQB04082.1"/>
    <property type="molecule type" value="Genomic_DNA"/>
</dbReference>
<comment type="caution">
    <text evidence="2">The sequence shown here is derived from an EMBL/GenBank/DDBJ whole genome shotgun (WGS) entry which is preliminary data.</text>
</comment>
<dbReference type="Pfam" id="PF07715">
    <property type="entry name" value="Plug"/>
    <property type="match status" value="1"/>
</dbReference>
<gene>
    <name evidence="2" type="ORF">BST85_03585</name>
</gene>
<name>A0A2S7KN95_9FLAO</name>
<dbReference type="InterPro" id="IPR037066">
    <property type="entry name" value="Plug_dom_sf"/>
</dbReference>
<dbReference type="OrthoDB" id="9768177at2"/>
<sequence length="685" mass="76341">MRRITLIIVVLVLNFQSHAQEKEPGILLLWDSSLGMMQKDGQAEMEKLQELLAAEENTVVRLKVFSNQVHLDQHFRIEQGQWSELASALKTVVYDGTSSYEGLFEGAYKSIILVSRGKEHIDKLPTYLDTPVYVINSCEDSNKVDLKVLALASEGDYFEMIPDNADVASSANADTTFSRVQTVRNASELATSDSGRREALDVVILEADIQDEPEDEEVNLGDRKRSKKTLGYAVESITSDDIAPTDTDVQQAVKGQFSGLYIQNDTANDDVDLTQFLGRNKNMTILGNQYGLVVIDGVPQASDSSAFGAGAPSNRGRTDHLDPANIHSITYLKGLAATNRYGSLGSGGVLVIKTKTFAATEGTVSQRKKKAKPLGTTATYDGSAATGTTSGQPYLTKISQSSDVNEAYEIYLQTRAKYGSNPSFYIDMASYFNQWGNQDIVDRILSNINELPNAKPADLTAMAYCYQANGMHIKAAQIYKRLVQLDANSIQHYRNLALAYTEADMYKEAEDIYNKLDRGYVKEVQGKNGLKKTLDLETARMVKQARPKTTLRKLDTRFNQLTTARKRIVIEWNYFDAEFDLQIVNPQNRYFTWSHKPDGEPARFREDVEQRIGVEEFVLSDTDQGNWLFNLTSLGSKSATKGEPIYVKVTVYDHFGSPNEQVQTKLIPLDVVGQNRELLSISVEK</sequence>
<dbReference type="RefSeq" id="WP_104812007.1">
    <property type="nucleotide sequence ID" value="NZ_MQUB01000001.1"/>
</dbReference>
<dbReference type="SUPFAM" id="SSF56935">
    <property type="entry name" value="Porins"/>
    <property type="match status" value="1"/>
</dbReference>
<dbReference type="Gene3D" id="1.25.40.10">
    <property type="entry name" value="Tetratricopeptide repeat domain"/>
    <property type="match status" value="1"/>
</dbReference>
<dbReference type="AlphaFoldDB" id="A0A2S7KN95"/>
<organism evidence="2 3">
    <name type="scientific">Aureitalea marina</name>
    <dbReference type="NCBI Taxonomy" id="930804"/>
    <lineage>
        <taxon>Bacteria</taxon>
        <taxon>Pseudomonadati</taxon>
        <taxon>Bacteroidota</taxon>
        <taxon>Flavobacteriia</taxon>
        <taxon>Flavobacteriales</taxon>
        <taxon>Flavobacteriaceae</taxon>
        <taxon>Aureitalea</taxon>
    </lineage>
</organism>